<dbReference type="EMBL" id="DXGI01000272">
    <property type="protein sequence ID" value="HIW78911.1"/>
    <property type="molecule type" value="Genomic_DNA"/>
</dbReference>
<sequence>MGSSKKKKQVVGYDYFMAAIFGLCLKTDKLLKIVYGDRVAWEGQAADQEITVDRADLFGGNSTGGSGGLKGSFIVSMGTPAQLPNRIMRKYLGEDVYAHRGLVTLSMDKSYVASFSPQFRTLRCLVRHTSYDWYPAKAVIAGTQINPAHEIRDALINPDLGGQYTADDLDDASFRQAADVLYAENFGLSPIWSGTDKTETYIQGLLDCIDGIRTRDRATGRIRLRLLRGGYDAASLPVIGPRDFSALTDMAAVSLDALVNKVTLKYTKLTDTGEEAASITQENLANIDMQGGRINAVEVTFEHLTNAIPDLAPRILSRELRARSYPLRSFTLQGKSALESLEEGDLFVLAYPEMGLERMICRVLEADYGTPDKPAVTLTCAEDIFGADMQLIASPAPESAWQTPFAPPSSPTVTKLLELPYHLAPSLLDLGPDEVNGLPPAAGYLMTLAARPASTDYGYMHKRRTQNGWEDAGAGTFSASILLPGGVRPVDEVWEVGSTAALPLRLDDLAFIDEEIIQITAWTTTALHVRRGVLDTLPQAHKTGARLWLPSNEGGGVCTTQFAARSSASCVLATYGPGGVVDPARAPSVSLGMNSRLIRPYPPAGLRINGAYLPDEITGPLTVSWRHRDRIEQQDVVVAQTAADIGPEPGTTYTLRVYDGAGVRKKAASGLTGNTWTWETEEADCGGLLEQLSVELLSVRDGYESWQGWRWAFRRRVPLNLLLPSLFSATATGGGVSVTIHEDGTVTLDGTVTVAAALNVKLTNGLVVSEPRPSAWDVDTLPGVVPGRAATLTVTRESGTLTTSGADGFNVTLRHSAAEIFLNAKIGDGLWTATGTPAEEVKMLVFYIRAGTVMDNLKLTLRLAQEES</sequence>
<comment type="caution">
    <text evidence="1">The sequence shown here is derived from an EMBL/GenBank/DDBJ whole genome shotgun (WGS) entry which is preliminary data.</text>
</comment>
<accession>A0A9D1R2I1</accession>
<gene>
    <name evidence="1" type="ORF">H9874_07180</name>
</gene>
<name>A0A9D1R2I1_9BACT</name>
<proteinExistence type="predicted"/>
<dbReference type="AlphaFoldDB" id="A0A9D1R2I1"/>
<reference evidence="1" key="2">
    <citation type="submission" date="2021-04" db="EMBL/GenBank/DDBJ databases">
        <authorList>
            <person name="Gilroy R."/>
        </authorList>
    </citation>
    <scope>NUCLEOTIDE SEQUENCE</scope>
    <source>
        <strain evidence="1">ChiSxjej5B17-1746</strain>
    </source>
</reference>
<evidence type="ECO:0000313" key="1">
    <source>
        <dbReference type="EMBL" id="HIW78911.1"/>
    </source>
</evidence>
<reference evidence="1" key="1">
    <citation type="journal article" date="2021" name="PeerJ">
        <title>Extensive microbial diversity within the chicken gut microbiome revealed by metagenomics and culture.</title>
        <authorList>
            <person name="Gilroy R."/>
            <person name="Ravi A."/>
            <person name="Getino M."/>
            <person name="Pursley I."/>
            <person name="Horton D.L."/>
            <person name="Alikhan N.F."/>
            <person name="Baker D."/>
            <person name="Gharbi K."/>
            <person name="Hall N."/>
            <person name="Watson M."/>
            <person name="Adriaenssens E.M."/>
            <person name="Foster-Nyarko E."/>
            <person name="Jarju S."/>
            <person name="Secka A."/>
            <person name="Antonio M."/>
            <person name="Oren A."/>
            <person name="Chaudhuri R.R."/>
            <person name="La Ragione R."/>
            <person name="Hildebrand F."/>
            <person name="Pallen M.J."/>
        </authorList>
    </citation>
    <scope>NUCLEOTIDE SEQUENCE</scope>
    <source>
        <strain evidence="1">ChiSxjej5B17-1746</strain>
    </source>
</reference>
<evidence type="ECO:0000313" key="2">
    <source>
        <dbReference type="Proteomes" id="UP000824264"/>
    </source>
</evidence>
<evidence type="ECO:0008006" key="3">
    <source>
        <dbReference type="Google" id="ProtNLM"/>
    </source>
</evidence>
<organism evidence="1 2">
    <name type="scientific">Candidatus Bilophila faecipullorum</name>
    <dbReference type="NCBI Taxonomy" id="2838482"/>
    <lineage>
        <taxon>Bacteria</taxon>
        <taxon>Pseudomonadati</taxon>
        <taxon>Thermodesulfobacteriota</taxon>
        <taxon>Desulfovibrionia</taxon>
        <taxon>Desulfovibrionales</taxon>
        <taxon>Desulfovibrionaceae</taxon>
        <taxon>Bilophila</taxon>
    </lineage>
</organism>
<protein>
    <recommendedName>
        <fullName evidence="3">Tip attachment protein J domain-containing protein</fullName>
    </recommendedName>
</protein>
<dbReference type="Proteomes" id="UP000824264">
    <property type="component" value="Unassembled WGS sequence"/>
</dbReference>